<comment type="caution">
    <text evidence="1">The sequence shown here is derived from an EMBL/GenBank/DDBJ whole genome shotgun (WGS) entry which is preliminary data.</text>
</comment>
<evidence type="ECO:0000313" key="2">
    <source>
        <dbReference type="Proteomes" id="UP001153076"/>
    </source>
</evidence>
<sequence>MRNPLDRPMYQSPILLYHSLNNKAKQNGLGLGMNAQGPDGLNSGFYKASWEHTGTLVCQAVQEFFMKGELPTNMTKSQVVFGSNYTKEKPECLAWTVFTEGQLLFTYLGMPITASKLSKVKCKTLVEKITARITTWASRHISYARRLVLFCLVFSISRHRCSHYHKLWLTKSKNCAEISYGGEAEYKKAPYVTWDSVCQPKKKGGLGIKNLDLWNATCIAKLIWAIAKKKDSLWVQWVNGRFIKGRDWWEYTPKGDSSWYWKKLNKVKDRFRCYLKENYKVKEGYIWLLNSPTNPPWTKTLWTGISLPRHTIIAWLLMHQKLPVLQRIGRFT</sequence>
<dbReference type="AlphaFoldDB" id="A0A9Q1GYG7"/>
<dbReference type="PANTHER" id="PTHR33116:SF84">
    <property type="entry name" value="RNA-DIRECTED DNA POLYMERASE"/>
    <property type="match status" value="1"/>
</dbReference>
<name>A0A9Q1GYG7_9CARY</name>
<keyword evidence="2" id="KW-1185">Reference proteome</keyword>
<dbReference type="EMBL" id="JAKOGI010001151">
    <property type="protein sequence ID" value="KAJ8427395.1"/>
    <property type="molecule type" value="Genomic_DNA"/>
</dbReference>
<proteinExistence type="predicted"/>
<evidence type="ECO:0000313" key="1">
    <source>
        <dbReference type="EMBL" id="KAJ8427395.1"/>
    </source>
</evidence>
<dbReference type="Proteomes" id="UP001153076">
    <property type="component" value="Unassembled WGS sequence"/>
</dbReference>
<protein>
    <recommendedName>
        <fullName evidence="3">Reverse transcriptase zinc-binding domain-containing protein</fullName>
    </recommendedName>
</protein>
<accession>A0A9Q1GYG7</accession>
<dbReference type="OrthoDB" id="1739308at2759"/>
<dbReference type="PANTHER" id="PTHR33116">
    <property type="entry name" value="REVERSE TRANSCRIPTASE ZINC-BINDING DOMAIN-CONTAINING PROTEIN-RELATED-RELATED"/>
    <property type="match status" value="1"/>
</dbReference>
<evidence type="ECO:0008006" key="3">
    <source>
        <dbReference type="Google" id="ProtNLM"/>
    </source>
</evidence>
<gene>
    <name evidence="1" type="ORF">Cgig2_008811</name>
</gene>
<organism evidence="1 2">
    <name type="scientific">Carnegiea gigantea</name>
    <dbReference type="NCBI Taxonomy" id="171969"/>
    <lineage>
        <taxon>Eukaryota</taxon>
        <taxon>Viridiplantae</taxon>
        <taxon>Streptophyta</taxon>
        <taxon>Embryophyta</taxon>
        <taxon>Tracheophyta</taxon>
        <taxon>Spermatophyta</taxon>
        <taxon>Magnoliopsida</taxon>
        <taxon>eudicotyledons</taxon>
        <taxon>Gunneridae</taxon>
        <taxon>Pentapetalae</taxon>
        <taxon>Caryophyllales</taxon>
        <taxon>Cactineae</taxon>
        <taxon>Cactaceae</taxon>
        <taxon>Cactoideae</taxon>
        <taxon>Echinocereeae</taxon>
        <taxon>Carnegiea</taxon>
    </lineage>
</organism>
<reference evidence="1" key="1">
    <citation type="submission" date="2022-04" db="EMBL/GenBank/DDBJ databases">
        <title>Carnegiea gigantea Genome sequencing and assembly v2.</title>
        <authorList>
            <person name="Copetti D."/>
            <person name="Sanderson M.J."/>
            <person name="Burquez A."/>
            <person name="Wojciechowski M.F."/>
        </authorList>
    </citation>
    <scope>NUCLEOTIDE SEQUENCE</scope>
    <source>
        <strain evidence="1">SGP5-SGP5p</strain>
        <tissue evidence="1">Aerial part</tissue>
    </source>
</reference>